<dbReference type="GeneID" id="78255936"/>
<gene>
    <name evidence="6" type="ORF">EP13_13595</name>
</gene>
<dbReference type="eggNOG" id="COG0583">
    <property type="taxonomic scope" value="Bacteria"/>
</dbReference>
<dbReference type="AlphaFoldDB" id="A0A075P1C0"/>
<dbReference type="KEGG" id="aal:EP13_13595"/>
<evidence type="ECO:0000256" key="1">
    <source>
        <dbReference type="ARBA" id="ARBA00009437"/>
    </source>
</evidence>
<dbReference type="SUPFAM" id="SSF46785">
    <property type="entry name" value="Winged helix' DNA-binding domain"/>
    <property type="match status" value="1"/>
</dbReference>
<keyword evidence="4" id="KW-0804">Transcription</keyword>
<feature type="domain" description="HTH lysR-type" evidence="5">
    <location>
        <begin position="1"/>
        <end position="59"/>
    </location>
</feature>
<reference evidence="6 7" key="1">
    <citation type="submission" date="2014-06" db="EMBL/GenBank/DDBJ databases">
        <title>Genomes of Alteromonas australica, a world apart.</title>
        <authorList>
            <person name="Gonzaga A."/>
            <person name="Lopez-Perez M."/>
            <person name="Rodriguez-Valera F."/>
        </authorList>
    </citation>
    <scope>NUCLEOTIDE SEQUENCE [LARGE SCALE GENOMIC DNA]</scope>
    <source>
        <strain evidence="6 7">H 17</strain>
    </source>
</reference>
<evidence type="ECO:0000256" key="2">
    <source>
        <dbReference type="ARBA" id="ARBA00023015"/>
    </source>
</evidence>
<keyword evidence="7" id="KW-1185">Reference proteome</keyword>
<organism evidence="6 7">
    <name type="scientific">Alteromonas australica</name>
    <dbReference type="NCBI Taxonomy" id="589873"/>
    <lineage>
        <taxon>Bacteria</taxon>
        <taxon>Pseudomonadati</taxon>
        <taxon>Pseudomonadota</taxon>
        <taxon>Gammaproteobacteria</taxon>
        <taxon>Alteromonadales</taxon>
        <taxon>Alteromonadaceae</taxon>
        <taxon>Alteromonas/Salinimonas group</taxon>
        <taxon>Alteromonas</taxon>
    </lineage>
</organism>
<name>A0A075P1C0_9ALTE</name>
<accession>A0A075P1C0</accession>
<dbReference type="InterPro" id="IPR036390">
    <property type="entry name" value="WH_DNA-bd_sf"/>
</dbReference>
<dbReference type="Pfam" id="PF00126">
    <property type="entry name" value="HTH_1"/>
    <property type="match status" value="1"/>
</dbReference>
<dbReference type="PROSITE" id="PS50931">
    <property type="entry name" value="HTH_LYSR"/>
    <property type="match status" value="1"/>
</dbReference>
<dbReference type="GO" id="GO:0006351">
    <property type="term" value="P:DNA-templated transcription"/>
    <property type="evidence" value="ECO:0007669"/>
    <property type="project" value="TreeGrafter"/>
</dbReference>
<dbReference type="InterPro" id="IPR058163">
    <property type="entry name" value="LysR-type_TF_proteobact-type"/>
</dbReference>
<dbReference type="EMBL" id="CP008849">
    <property type="protein sequence ID" value="AIF99636.1"/>
    <property type="molecule type" value="Genomic_DNA"/>
</dbReference>
<dbReference type="PANTHER" id="PTHR30537">
    <property type="entry name" value="HTH-TYPE TRANSCRIPTIONAL REGULATOR"/>
    <property type="match status" value="1"/>
</dbReference>
<dbReference type="GO" id="GO:0043565">
    <property type="term" value="F:sequence-specific DNA binding"/>
    <property type="evidence" value="ECO:0007669"/>
    <property type="project" value="TreeGrafter"/>
</dbReference>
<dbReference type="InterPro" id="IPR036388">
    <property type="entry name" value="WH-like_DNA-bd_sf"/>
</dbReference>
<dbReference type="Gene3D" id="1.10.10.10">
    <property type="entry name" value="Winged helix-like DNA-binding domain superfamily/Winged helix DNA-binding domain"/>
    <property type="match status" value="1"/>
</dbReference>
<sequence>MDRIEAMRVYTRVFERRSFKLASLDLNIPASTVTEVIKAMEKRLGVVLLERTTRRVSPTIDGETFYHRCISIINDVEEAEHGFSTSTPQGLLRVDTHGTIARHFLLPQIHTFTEKYPDIKLFISESDALRDIVSEGIDCVLRVGRLADEHLVAKPLCQLEEVTVASPSYLKKAGLPCCIDDLHTHKMIGFYASDQSAPMPLEFCEDNGTIRELSIPRSISVNSAESLVALALQGMGIVQVPRYHIEAHLKEGRLVTLLTHVPPSPSPLTLLYPQNRKYSARVNVFIEWLESII</sequence>
<dbReference type="CDD" id="cd08472">
    <property type="entry name" value="PBP2_CrgA_like_3"/>
    <property type="match status" value="1"/>
</dbReference>
<dbReference type="InterPro" id="IPR005119">
    <property type="entry name" value="LysR_subst-bd"/>
</dbReference>
<evidence type="ECO:0000313" key="6">
    <source>
        <dbReference type="EMBL" id="AIF99636.1"/>
    </source>
</evidence>
<dbReference type="RefSeq" id="WP_044057710.1">
    <property type="nucleotide sequence ID" value="NZ_CBCSKJ010000002.1"/>
</dbReference>
<dbReference type="Proteomes" id="UP000056090">
    <property type="component" value="Chromosome"/>
</dbReference>
<evidence type="ECO:0000313" key="7">
    <source>
        <dbReference type="Proteomes" id="UP000056090"/>
    </source>
</evidence>
<keyword evidence="3" id="KW-0238">DNA-binding</keyword>
<protein>
    <submittedName>
        <fullName evidence="6">Transcriptional regulator</fullName>
    </submittedName>
</protein>
<dbReference type="InterPro" id="IPR000847">
    <property type="entry name" value="LysR_HTH_N"/>
</dbReference>
<dbReference type="Gene3D" id="3.40.190.290">
    <property type="match status" value="1"/>
</dbReference>
<keyword evidence="2" id="KW-0805">Transcription regulation</keyword>
<dbReference type="SUPFAM" id="SSF53850">
    <property type="entry name" value="Periplasmic binding protein-like II"/>
    <property type="match status" value="1"/>
</dbReference>
<evidence type="ECO:0000259" key="5">
    <source>
        <dbReference type="PROSITE" id="PS50931"/>
    </source>
</evidence>
<dbReference type="Pfam" id="PF03466">
    <property type="entry name" value="LysR_substrate"/>
    <property type="match status" value="1"/>
</dbReference>
<evidence type="ECO:0000256" key="4">
    <source>
        <dbReference type="ARBA" id="ARBA00023163"/>
    </source>
</evidence>
<dbReference type="PANTHER" id="PTHR30537:SF72">
    <property type="entry name" value="LYSR FAMILY TRANSCRIPTIONAL REGULATOR"/>
    <property type="match status" value="1"/>
</dbReference>
<comment type="similarity">
    <text evidence="1">Belongs to the LysR transcriptional regulatory family.</text>
</comment>
<evidence type="ECO:0000256" key="3">
    <source>
        <dbReference type="ARBA" id="ARBA00023125"/>
    </source>
</evidence>
<proteinExistence type="inferred from homology"/>
<dbReference type="GO" id="GO:0003700">
    <property type="term" value="F:DNA-binding transcription factor activity"/>
    <property type="evidence" value="ECO:0007669"/>
    <property type="project" value="InterPro"/>
</dbReference>